<reference evidence="1 2" key="1">
    <citation type="submission" date="2016-03" db="EMBL/GenBank/DDBJ databases">
        <authorList>
            <person name="Cho S.-Y."/>
            <person name="Lim S."/>
            <person name="Kim H."/>
            <person name="Soh E.H."/>
            <person name="Moon J.S."/>
        </authorList>
    </citation>
    <scope>NUCLEOTIDE SEQUENCE [LARGE SCALE GENOMIC DNA]</scope>
    <source>
        <strain evidence="1 2">KCTC 3810</strain>
    </source>
</reference>
<dbReference type="SUPFAM" id="SSF160631">
    <property type="entry name" value="SMI1/KNR4-like"/>
    <property type="match status" value="1"/>
</dbReference>
<accession>A0ABX2VCZ3</accession>
<name>A0ABX2VCZ3_9BACL</name>
<comment type="caution">
    <text evidence="1">The sequence shown here is derived from an EMBL/GenBank/DDBJ whole genome shotgun (WGS) entry which is preliminary data.</text>
</comment>
<evidence type="ECO:0008006" key="3">
    <source>
        <dbReference type="Google" id="ProtNLM"/>
    </source>
</evidence>
<proteinExistence type="predicted"/>
<evidence type="ECO:0000313" key="2">
    <source>
        <dbReference type="Proteomes" id="UP000078447"/>
    </source>
</evidence>
<dbReference type="Gene3D" id="3.40.1580.10">
    <property type="entry name" value="SMI1/KNR4-like"/>
    <property type="match status" value="1"/>
</dbReference>
<dbReference type="Proteomes" id="UP000078447">
    <property type="component" value="Unassembled WGS sequence"/>
</dbReference>
<organism evidence="1 2">
    <name type="scientific">Exiguobacterium undae</name>
    <dbReference type="NCBI Taxonomy" id="169177"/>
    <lineage>
        <taxon>Bacteria</taxon>
        <taxon>Bacillati</taxon>
        <taxon>Bacillota</taxon>
        <taxon>Bacilli</taxon>
        <taxon>Bacillales</taxon>
        <taxon>Bacillales Family XII. Incertae Sedis</taxon>
        <taxon>Exiguobacterium</taxon>
    </lineage>
</organism>
<gene>
    <name evidence="1" type="ORF">A3783_07295</name>
</gene>
<dbReference type="InterPro" id="IPR037883">
    <property type="entry name" value="Knr4/Smi1-like_sf"/>
</dbReference>
<sequence>MHQAGMETLLHLQARLINGQLEVQKEEGYVEVESFTFHSGASPEELARLPKDTPKEIVHFLSVHNGARLYFTPDGGGGFELFSIDAILTYLPIWECPPGFIPIGAGPDGEWLVCESISEGDNRIWTGEFLTYEDPDFERLPFSFDKWLDYLIVAQGTMYWDWFR</sequence>
<keyword evidence="2" id="KW-1185">Reference proteome</keyword>
<evidence type="ECO:0000313" key="1">
    <source>
        <dbReference type="EMBL" id="OAN15730.1"/>
    </source>
</evidence>
<dbReference type="EMBL" id="LVVL01000001">
    <property type="protein sequence ID" value="OAN15730.1"/>
    <property type="molecule type" value="Genomic_DNA"/>
</dbReference>
<dbReference type="RefSeq" id="WP_028106530.1">
    <property type="nucleotide sequence ID" value="NZ_LVVL01000001.1"/>
</dbReference>
<protein>
    <recommendedName>
        <fullName evidence="3">SMI1/KNR4 family protein</fullName>
    </recommendedName>
</protein>